<gene>
    <name evidence="1" type="ORF">FKY71_09910</name>
</gene>
<accession>A0A540VR90</accession>
<dbReference type="EMBL" id="VIFK01000084">
    <property type="protein sequence ID" value="TQE99186.1"/>
    <property type="molecule type" value="Genomic_DNA"/>
</dbReference>
<organism evidence="1 2">
    <name type="scientific">Spiribacter salinus</name>
    <dbReference type="NCBI Taxonomy" id="1335746"/>
    <lineage>
        <taxon>Bacteria</taxon>
        <taxon>Pseudomonadati</taxon>
        <taxon>Pseudomonadota</taxon>
        <taxon>Gammaproteobacteria</taxon>
        <taxon>Chromatiales</taxon>
        <taxon>Ectothiorhodospiraceae</taxon>
        <taxon>Spiribacter</taxon>
    </lineage>
</organism>
<evidence type="ECO:0000313" key="1">
    <source>
        <dbReference type="EMBL" id="TQE99186.1"/>
    </source>
</evidence>
<dbReference type="AlphaFoldDB" id="A0A540VR90"/>
<comment type="caution">
    <text evidence="1">The sequence shown here is derived from an EMBL/GenBank/DDBJ whole genome shotgun (WGS) entry which is preliminary data.</text>
</comment>
<reference evidence="1 2" key="1">
    <citation type="submission" date="2019-06" db="EMBL/GenBank/DDBJ databases">
        <title>Metagenome assembled Genome of Spiribacter salinus SL48-SHIP from the microbial mat of Salt Lake 48 (Novosibirsk region, Russia).</title>
        <authorList>
            <person name="Shipova A."/>
            <person name="Rozanov A.S."/>
            <person name="Bryanskaya A.V."/>
            <person name="Peltek S.E."/>
        </authorList>
    </citation>
    <scope>NUCLEOTIDE SEQUENCE [LARGE SCALE GENOMIC DNA]</scope>
    <source>
        <strain evidence="1">SL48-SHIP-2</strain>
    </source>
</reference>
<proteinExistence type="predicted"/>
<name>A0A540VR90_9GAMM</name>
<sequence length="102" mass="11891">MPSTARHRNVDPGLSRVDWAWLDRQLEPVLSILDGTQPEAGEALRELLESRTLVFRCTIHSYPVCERILAHVWWGQTPQGADYWNDVHVQFRKHVNTWFPDA</sequence>
<dbReference type="Proteomes" id="UP000315400">
    <property type="component" value="Unassembled WGS sequence"/>
</dbReference>
<protein>
    <submittedName>
        <fullName evidence="1">Uncharacterized protein</fullName>
    </submittedName>
</protein>
<evidence type="ECO:0000313" key="2">
    <source>
        <dbReference type="Proteomes" id="UP000315400"/>
    </source>
</evidence>